<feature type="compositionally biased region" description="Acidic residues" evidence="1">
    <location>
        <begin position="299"/>
        <end position="312"/>
    </location>
</feature>
<dbReference type="InterPro" id="IPR051533">
    <property type="entry name" value="WaaL-like"/>
</dbReference>
<feature type="transmembrane region" description="Helical" evidence="2">
    <location>
        <begin position="31"/>
        <end position="49"/>
    </location>
</feature>
<dbReference type="PANTHER" id="PTHR37422">
    <property type="entry name" value="TEICHURONIC ACID BIOSYNTHESIS PROTEIN TUAE"/>
    <property type="match status" value="1"/>
</dbReference>
<sequence>MNKFEKILLTIFFIEVFVGGGGRLIDFGILSIRQVIFLILLVTYCIRVLKMKAFLDKEVNTFIRFNPLTIGVYLLIGWFGVSAVIGLINNHPISIIVMDFFRVSYFLVYFPLAYYISKDKFSINRILGILKYSAFAVALFTIAVSLLGKTVFSANFSVFYDFMNTIMNDDLFFRPSNSVFYKSHLFVVIGLVLSLNAVLSKKHSWIDIANLVFCSFSAILSETRGFLLAFMISILMIIIIDTKIIIDPVKGFIEKCQTLFRTKQFLKKMVILVFVFISVPFLYEHMTLDRFEEEVVVEEEPADTTLEEDAGNEEGNSPKKEVKKEVNDISVNARMSFILASKEILLSDVKNLIIGTGYGTEIDGRVNGIEMSFLDILVEQGLIGFTFWLFLFLLPYFNYYSIFKRGAKLSAVDISLMSAFMGLLLLTNINPFINNPIGISFFLIVLIVSQAKRTEFMNKSRNEVRQ</sequence>
<accession>A0ABT9ZGM3</accession>
<dbReference type="PANTHER" id="PTHR37422:SF23">
    <property type="entry name" value="TEICHURONIC ACID BIOSYNTHESIS PROTEIN TUAE"/>
    <property type="match status" value="1"/>
</dbReference>
<evidence type="ECO:0000256" key="2">
    <source>
        <dbReference type="SAM" id="Phobius"/>
    </source>
</evidence>
<feature type="transmembrane region" description="Helical" evidence="2">
    <location>
        <begin position="70"/>
        <end position="88"/>
    </location>
</feature>
<evidence type="ECO:0008006" key="5">
    <source>
        <dbReference type="Google" id="ProtNLM"/>
    </source>
</evidence>
<feature type="transmembrane region" description="Helical" evidence="2">
    <location>
        <begin position="432"/>
        <end position="451"/>
    </location>
</feature>
<gene>
    <name evidence="3" type="ORF">J2S19_002715</name>
</gene>
<feature type="region of interest" description="Disordered" evidence="1">
    <location>
        <begin position="299"/>
        <end position="321"/>
    </location>
</feature>
<evidence type="ECO:0000313" key="3">
    <source>
        <dbReference type="EMBL" id="MDQ0231432.1"/>
    </source>
</evidence>
<feature type="transmembrane region" description="Helical" evidence="2">
    <location>
        <begin position="179"/>
        <end position="199"/>
    </location>
</feature>
<dbReference type="RefSeq" id="WP_307342374.1">
    <property type="nucleotide sequence ID" value="NZ_JAUSUD010000012.1"/>
</dbReference>
<protein>
    <recommendedName>
        <fullName evidence="5">O-antigen ligase family protein</fullName>
    </recommendedName>
</protein>
<keyword evidence="2" id="KW-0812">Transmembrane</keyword>
<proteinExistence type="predicted"/>
<dbReference type="EMBL" id="JAUSUD010000012">
    <property type="protein sequence ID" value="MDQ0231432.1"/>
    <property type="molecule type" value="Genomic_DNA"/>
</dbReference>
<dbReference type="Proteomes" id="UP001234495">
    <property type="component" value="Unassembled WGS sequence"/>
</dbReference>
<evidence type="ECO:0000313" key="4">
    <source>
        <dbReference type="Proteomes" id="UP001234495"/>
    </source>
</evidence>
<feature type="transmembrane region" description="Helical" evidence="2">
    <location>
        <begin position="265"/>
        <end position="283"/>
    </location>
</feature>
<organism evidence="3 4">
    <name type="scientific">Metabacillus malikii</name>
    <dbReference type="NCBI Taxonomy" id="1504265"/>
    <lineage>
        <taxon>Bacteria</taxon>
        <taxon>Bacillati</taxon>
        <taxon>Bacillota</taxon>
        <taxon>Bacilli</taxon>
        <taxon>Bacillales</taxon>
        <taxon>Bacillaceae</taxon>
        <taxon>Metabacillus</taxon>
    </lineage>
</organism>
<keyword evidence="4" id="KW-1185">Reference proteome</keyword>
<reference evidence="3 4" key="1">
    <citation type="submission" date="2023-07" db="EMBL/GenBank/DDBJ databases">
        <title>Genomic Encyclopedia of Type Strains, Phase IV (KMG-IV): sequencing the most valuable type-strain genomes for metagenomic binning, comparative biology and taxonomic classification.</title>
        <authorList>
            <person name="Goeker M."/>
        </authorList>
    </citation>
    <scope>NUCLEOTIDE SEQUENCE [LARGE SCALE GENOMIC DNA]</scope>
    <source>
        <strain evidence="3 4">DSM 29005</strain>
    </source>
</reference>
<comment type="caution">
    <text evidence="3">The sequence shown here is derived from an EMBL/GenBank/DDBJ whole genome shotgun (WGS) entry which is preliminary data.</text>
</comment>
<keyword evidence="2" id="KW-1133">Transmembrane helix</keyword>
<feature type="transmembrane region" description="Helical" evidence="2">
    <location>
        <begin position="7"/>
        <end position="25"/>
    </location>
</feature>
<name>A0ABT9ZGM3_9BACI</name>
<evidence type="ECO:0000256" key="1">
    <source>
        <dbReference type="SAM" id="MobiDB-lite"/>
    </source>
</evidence>
<feature type="transmembrane region" description="Helical" evidence="2">
    <location>
        <begin position="129"/>
        <end position="159"/>
    </location>
</feature>
<keyword evidence="2" id="KW-0472">Membrane</keyword>
<feature type="transmembrane region" description="Helical" evidence="2">
    <location>
        <begin position="100"/>
        <end position="117"/>
    </location>
</feature>
<feature type="transmembrane region" description="Helical" evidence="2">
    <location>
        <begin position="226"/>
        <end position="245"/>
    </location>
</feature>
<feature type="transmembrane region" description="Helical" evidence="2">
    <location>
        <begin position="376"/>
        <end position="397"/>
    </location>
</feature>